<dbReference type="RefSeq" id="WP_139082937.1">
    <property type="nucleotide sequence ID" value="NZ_VDFV01000036.1"/>
</dbReference>
<evidence type="ECO:0000313" key="3">
    <source>
        <dbReference type="Proteomes" id="UP000305709"/>
    </source>
</evidence>
<protein>
    <submittedName>
        <fullName evidence="2">Uncharacterized protein</fullName>
    </submittedName>
</protein>
<reference evidence="2 3" key="1">
    <citation type="submission" date="2019-06" db="EMBL/GenBank/DDBJ databases">
        <authorList>
            <person name="Jiang L."/>
        </authorList>
    </citation>
    <scope>NUCLEOTIDE SEQUENCE [LARGE SCALE GENOMIC DNA]</scope>
    <source>
        <strain evidence="2 3">YIM 48858</strain>
    </source>
</reference>
<comment type="caution">
    <text evidence="2">The sequence shown here is derived from an EMBL/GenBank/DDBJ whole genome shotgun (WGS) entry which is preliminary data.</text>
</comment>
<name>A0A5C4N657_9RHOB</name>
<feature type="region of interest" description="Disordered" evidence="1">
    <location>
        <begin position="1"/>
        <end position="22"/>
    </location>
</feature>
<dbReference type="OrthoDB" id="559702at2"/>
<dbReference type="Proteomes" id="UP000305709">
    <property type="component" value="Unassembled WGS sequence"/>
</dbReference>
<evidence type="ECO:0000313" key="2">
    <source>
        <dbReference type="EMBL" id="TNC65787.1"/>
    </source>
</evidence>
<dbReference type="AlphaFoldDB" id="A0A5C4N657"/>
<organism evidence="2 3">
    <name type="scientific">Rubellimicrobium roseum</name>
    <dbReference type="NCBI Taxonomy" id="687525"/>
    <lineage>
        <taxon>Bacteria</taxon>
        <taxon>Pseudomonadati</taxon>
        <taxon>Pseudomonadota</taxon>
        <taxon>Alphaproteobacteria</taxon>
        <taxon>Rhodobacterales</taxon>
        <taxon>Roseobacteraceae</taxon>
        <taxon>Rubellimicrobium</taxon>
    </lineage>
</organism>
<accession>A0A5C4N657</accession>
<keyword evidence="3" id="KW-1185">Reference proteome</keyword>
<proteinExistence type="predicted"/>
<evidence type="ECO:0000256" key="1">
    <source>
        <dbReference type="SAM" id="MobiDB-lite"/>
    </source>
</evidence>
<sequence>MPKPTRTVDATSSTLGKTHGEAMADSAQRHAIDLRLGRCLFTLDDGCYGAFVQALDHLPEPGPRLRARS</sequence>
<dbReference type="EMBL" id="VDFV01000036">
    <property type="protein sequence ID" value="TNC65787.1"/>
    <property type="molecule type" value="Genomic_DNA"/>
</dbReference>
<gene>
    <name evidence="2" type="ORF">FHG71_17215</name>
</gene>